<dbReference type="Proteomes" id="UP001234297">
    <property type="component" value="Chromosome 5"/>
</dbReference>
<evidence type="ECO:0000313" key="2">
    <source>
        <dbReference type="Proteomes" id="UP001234297"/>
    </source>
</evidence>
<protein>
    <submittedName>
        <fullName evidence="1">Uncharacterized protein</fullName>
    </submittedName>
</protein>
<evidence type="ECO:0000313" key="1">
    <source>
        <dbReference type="EMBL" id="KAJ8639544.1"/>
    </source>
</evidence>
<dbReference type="EMBL" id="CM056813">
    <property type="protein sequence ID" value="KAJ8639544.1"/>
    <property type="molecule type" value="Genomic_DNA"/>
</dbReference>
<comment type="caution">
    <text evidence="1">The sequence shown here is derived from an EMBL/GenBank/DDBJ whole genome shotgun (WGS) entry which is preliminary data.</text>
</comment>
<keyword evidence="2" id="KW-1185">Reference proteome</keyword>
<accession>A0ACC2M1T5</accession>
<name>A0ACC2M1T5_PERAE</name>
<proteinExistence type="predicted"/>
<reference evidence="1 2" key="1">
    <citation type="journal article" date="2022" name="Hortic Res">
        <title>A haplotype resolved chromosomal level avocado genome allows analysis of novel avocado genes.</title>
        <authorList>
            <person name="Nath O."/>
            <person name="Fletcher S.J."/>
            <person name="Hayward A."/>
            <person name="Shaw L.M."/>
            <person name="Masouleh A.K."/>
            <person name="Furtado A."/>
            <person name="Henry R.J."/>
            <person name="Mitter N."/>
        </authorList>
    </citation>
    <scope>NUCLEOTIDE SEQUENCE [LARGE SCALE GENOMIC DNA]</scope>
    <source>
        <strain evidence="2">cv. Hass</strain>
    </source>
</reference>
<sequence>MEWTSLFCDDFLKRGLIWWLSTAKEKAVETACLLQLVRLRCHCRLVVAAKSRPTVSKEESQTIGCFSFSVTETEEGKRPVSCRGSRLPSHAQINLSCRTKNRVLDSFGLSYTRRRNRESSSDSLQSVLIREEQWPLPLHCHQCNAFIEEEDRPGEREDILSTILVVEQRRRDLVPG</sequence>
<gene>
    <name evidence="1" type="ORF">MRB53_016238</name>
</gene>
<organism evidence="1 2">
    <name type="scientific">Persea americana</name>
    <name type="common">Avocado</name>
    <dbReference type="NCBI Taxonomy" id="3435"/>
    <lineage>
        <taxon>Eukaryota</taxon>
        <taxon>Viridiplantae</taxon>
        <taxon>Streptophyta</taxon>
        <taxon>Embryophyta</taxon>
        <taxon>Tracheophyta</taxon>
        <taxon>Spermatophyta</taxon>
        <taxon>Magnoliopsida</taxon>
        <taxon>Magnoliidae</taxon>
        <taxon>Laurales</taxon>
        <taxon>Lauraceae</taxon>
        <taxon>Persea</taxon>
    </lineage>
</organism>